<dbReference type="PROSITE" id="PS51000">
    <property type="entry name" value="HTH_DEOR_2"/>
    <property type="match status" value="1"/>
</dbReference>
<dbReference type="EMBL" id="BQKC01000001">
    <property type="protein sequence ID" value="GJM54599.1"/>
    <property type="molecule type" value="Genomic_DNA"/>
</dbReference>
<dbReference type="SMART" id="SM00420">
    <property type="entry name" value="HTH_DEOR"/>
    <property type="match status" value="1"/>
</dbReference>
<dbReference type="RefSeq" id="WP_265590491.1">
    <property type="nucleotide sequence ID" value="NZ_BQKC01000001.1"/>
</dbReference>
<proteinExistence type="predicted"/>
<evidence type="ECO:0000256" key="1">
    <source>
        <dbReference type="ARBA" id="ARBA00023015"/>
    </source>
</evidence>
<dbReference type="Gene3D" id="1.10.10.10">
    <property type="entry name" value="Winged helix-like DNA-binding domain superfamily/Winged helix DNA-binding domain"/>
    <property type="match status" value="1"/>
</dbReference>
<dbReference type="PANTHER" id="PTHR30363">
    <property type="entry name" value="HTH-TYPE TRANSCRIPTIONAL REGULATOR SRLR-RELATED"/>
    <property type="match status" value="1"/>
</dbReference>
<dbReference type="GO" id="GO:0003700">
    <property type="term" value="F:DNA-binding transcription factor activity"/>
    <property type="evidence" value="ECO:0007669"/>
    <property type="project" value="InterPro"/>
</dbReference>
<dbReference type="InterPro" id="IPR014036">
    <property type="entry name" value="DeoR-like_C"/>
</dbReference>
<accession>A0AAV5B1L0</accession>
<dbReference type="SUPFAM" id="SSF46785">
    <property type="entry name" value="Winged helix' DNA-binding domain"/>
    <property type="match status" value="1"/>
</dbReference>
<evidence type="ECO:0000256" key="3">
    <source>
        <dbReference type="ARBA" id="ARBA00023163"/>
    </source>
</evidence>
<dbReference type="PROSITE" id="PS00894">
    <property type="entry name" value="HTH_DEOR_1"/>
    <property type="match status" value="1"/>
</dbReference>
<gene>
    <name evidence="5" type="ORF">ATOP_02540</name>
</gene>
<feature type="domain" description="HTH deoR-type" evidence="4">
    <location>
        <begin position="8"/>
        <end position="63"/>
    </location>
</feature>
<dbReference type="Proteomes" id="UP001055025">
    <property type="component" value="Unassembled WGS sequence"/>
</dbReference>
<evidence type="ECO:0000313" key="5">
    <source>
        <dbReference type="EMBL" id="GJM54599.1"/>
    </source>
</evidence>
<dbReference type="PRINTS" id="PR00037">
    <property type="entry name" value="HTHLACR"/>
</dbReference>
<keyword evidence="2" id="KW-0238">DNA-binding</keyword>
<evidence type="ECO:0000259" key="4">
    <source>
        <dbReference type="PROSITE" id="PS51000"/>
    </source>
</evidence>
<keyword evidence="3" id="KW-0804">Transcription</keyword>
<organism evidence="5 6">
    <name type="scientific">Granulimonas faecalis</name>
    <dbReference type="NCBI Taxonomy" id="2894155"/>
    <lineage>
        <taxon>Bacteria</taxon>
        <taxon>Bacillati</taxon>
        <taxon>Actinomycetota</taxon>
        <taxon>Coriobacteriia</taxon>
        <taxon>Coriobacteriales</taxon>
        <taxon>Kribbibacteriaceae</taxon>
        <taxon>Granulimonas</taxon>
    </lineage>
</organism>
<dbReference type="InterPro" id="IPR037171">
    <property type="entry name" value="NagB/RpiA_transferase-like"/>
</dbReference>
<protein>
    <submittedName>
        <fullName evidence="5">DeoR family transcriptional regulator</fullName>
    </submittedName>
</protein>
<dbReference type="SMART" id="SM01134">
    <property type="entry name" value="DeoRC"/>
    <property type="match status" value="1"/>
</dbReference>
<dbReference type="PANTHER" id="PTHR30363:SF44">
    <property type="entry name" value="AGA OPERON TRANSCRIPTIONAL REPRESSOR-RELATED"/>
    <property type="match status" value="1"/>
</dbReference>
<keyword evidence="1" id="KW-0805">Transcription regulation</keyword>
<keyword evidence="6" id="KW-1185">Reference proteome</keyword>
<dbReference type="InterPro" id="IPR036388">
    <property type="entry name" value="WH-like_DNA-bd_sf"/>
</dbReference>
<dbReference type="InterPro" id="IPR050313">
    <property type="entry name" value="Carb_Metab_HTH_regulators"/>
</dbReference>
<dbReference type="GO" id="GO:0003677">
    <property type="term" value="F:DNA binding"/>
    <property type="evidence" value="ECO:0007669"/>
    <property type="project" value="UniProtKB-KW"/>
</dbReference>
<sequence>MKRSRDLVAERRDAIMVLVEQRGEVAVSELAERFEVSPLTIRRDLSYLEEQRVVVRQHGKAVLDNPLGRPSGTRRVRSIRTIATEAASLVEDGDCIFINASSTALAIVEHIRAQDVTVVTNNGKALFLASSPHVSLLLTGGEIRPPKASMTGEDALRCIERVTATKCFLGTSGFSPIHGLTSATAPEPAVNAAMLDHALTRVVVADSEKIGRTSSFHWGDPGDIDLLITDTGATDEQLQALERHGLRSAVRCDPAGELAAERLF</sequence>
<name>A0AAV5B1L0_9ACTN</name>
<dbReference type="Pfam" id="PF08220">
    <property type="entry name" value="HTH_DeoR"/>
    <property type="match status" value="1"/>
</dbReference>
<dbReference type="InterPro" id="IPR018356">
    <property type="entry name" value="Tscrpt_reg_HTH_DeoR_CS"/>
</dbReference>
<reference evidence="5" key="1">
    <citation type="journal article" date="2022" name="Int. J. Syst. Evol. Microbiol.">
        <title>Granulimonas faecalis gen. nov., sp. nov., and Leptogranulimonas caecicola gen. nov., sp. nov., novel lactate-producing Atopobiaceae bacteria isolated from mouse intestines, and an emended description of the family Atopobiaceae.</title>
        <authorList>
            <person name="Morinaga K."/>
            <person name="Kusada H."/>
            <person name="Sakamoto S."/>
            <person name="Murakami T."/>
            <person name="Toyoda A."/>
            <person name="Mori H."/>
            <person name="Meng X.Y."/>
            <person name="Takashino M."/>
            <person name="Murotomi K."/>
            <person name="Tamaki H."/>
        </authorList>
    </citation>
    <scope>NUCLEOTIDE SEQUENCE</scope>
    <source>
        <strain evidence="5">OPF53</strain>
    </source>
</reference>
<evidence type="ECO:0000313" key="6">
    <source>
        <dbReference type="Proteomes" id="UP001055025"/>
    </source>
</evidence>
<dbReference type="InterPro" id="IPR001034">
    <property type="entry name" value="DeoR_HTH"/>
</dbReference>
<dbReference type="InterPro" id="IPR036390">
    <property type="entry name" value="WH_DNA-bd_sf"/>
</dbReference>
<comment type="caution">
    <text evidence="5">The sequence shown here is derived from an EMBL/GenBank/DDBJ whole genome shotgun (WGS) entry which is preliminary data.</text>
</comment>
<dbReference type="Pfam" id="PF00455">
    <property type="entry name" value="DeoRC"/>
    <property type="match status" value="1"/>
</dbReference>
<dbReference type="SUPFAM" id="SSF100950">
    <property type="entry name" value="NagB/RpiA/CoA transferase-like"/>
    <property type="match status" value="1"/>
</dbReference>
<dbReference type="AlphaFoldDB" id="A0AAV5B1L0"/>
<evidence type="ECO:0000256" key="2">
    <source>
        <dbReference type="ARBA" id="ARBA00023125"/>
    </source>
</evidence>